<dbReference type="RefSeq" id="WP_036855504.1">
    <property type="nucleotide sequence ID" value="NZ_JRNU01000021.1"/>
</dbReference>
<dbReference type="SUPFAM" id="SSF100879">
    <property type="entry name" value="Lesion bypass DNA polymerase (Y-family), little finger domain"/>
    <property type="match status" value="1"/>
</dbReference>
<evidence type="ECO:0000313" key="19">
    <source>
        <dbReference type="Proteomes" id="UP000029614"/>
    </source>
</evidence>
<evidence type="ECO:0000256" key="2">
    <source>
        <dbReference type="ARBA" id="ARBA00010945"/>
    </source>
</evidence>
<comment type="subunit">
    <text evidence="3 16">Monomer.</text>
</comment>
<evidence type="ECO:0000256" key="5">
    <source>
        <dbReference type="ARBA" id="ARBA00022490"/>
    </source>
</evidence>
<dbReference type="PROSITE" id="PS50173">
    <property type="entry name" value="UMUC"/>
    <property type="match status" value="1"/>
</dbReference>
<keyword evidence="6 16" id="KW-0808">Transferase</keyword>
<dbReference type="Gene3D" id="3.40.1170.60">
    <property type="match status" value="1"/>
</dbReference>
<dbReference type="Gene3D" id="3.30.70.270">
    <property type="match status" value="1"/>
</dbReference>
<gene>
    <name evidence="16" type="primary">dinB</name>
    <name evidence="18" type="ORF">HMPREF9302_05600</name>
</gene>
<dbReference type="InterPro" id="IPR001126">
    <property type="entry name" value="UmuC"/>
</dbReference>
<dbReference type="FunFam" id="3.40.1170.60:FF:000001">
    <property type="entry name" value="DNA polymerase IV"/>
    <property type="match status" value="1"/>
</dbReference>
<organism evidence="18 19">
    <name type="scientific">Prevotella amnii DNF00058</name>
    <dbReference type="NCBI Taxonomy" id="1401066"/>
    <lineage>
        <taxon>Bacteria</taxon>
        <taxon>Pseudomonadati</taxon>
        <taxon>Bacteroidota</taxon>
        <taxon>Bacteroidia</taxon>
        <taxon>Bacteroidales</taxon>
        <taxon>Prevotellaceae</taxon>
        <taxon>Prevotella</taxon>
    </lineage>
</organism>
<comment type="function">
    <text evidence="16">Poorly processive, error-prone DNA polymerase involved in untargeted mutagenesis. Copies undamaged DNA at stalled replication forks, which arise in vivo from mismatched or misaligned primer ends. These misaligned primers can be extended by PolIV. Exhibits no 3'-5' exonuclease (proofreading) activity. May be involved in translesional synthesis, in conjunction with the beta clamp from PolIII.</text>
</comment>
<evidence type="ECO:0000256" key="16">
    <source>
        <dbReference type="HAMAP-Rule" id="MF_01113"/>
    </source>
</evidence>
<proteinExistence type="inferred from homology"/>
<evidence type="ECO:0000256" key="11">
    <source>
        <dbReference type="ARBA" id="ARBA00022842"/>
    </source>
</evidence>
<dbReference type="AlphaFoldDB" id="A0A096AYT9"/>
<dbReference type="OrthoDB" id="9808813at2"/>
<dbReference type="NCBIfam" id="NF002677">
    <property type="entry name" value="PRK02406.1"/>
    <property type="match status" value="1"/>
</dbReference>
<dbReference type="PANTHER" id="PTHR11076:SF33">
    <property type="entry name" value="DNA POLYMERASE KAPPA"/>
    <property type="match status" value="1"/>
</dbReference>
<evidence type="ECO:0000259" key="17">
    <source>
        <dbReference type="PROSITE" id="PS50173"/>
    </source>
</evidence>
<dbReference type="HAMAP" id="MF_01113">
    <property type="entry name" value="DNApol_IV"/>
    <property type="match status" value="1"/>
</dbReference>
<evidence type="ECO:0000256" key="12">
    <source>
        <dbReference type="ARBA" id="ARBA00022932"/>
    </source>
</evidence>
<feature type="binding site" evidence="16">
    <location>
        <position position="104"/>
    </location>
    <ligand>
        <name>Mg(2+)</name>
        <dbReference type="ChEBI" id="CHEBI:18420"/>
    </ligand>
</feature>
<name>A0A096AYT9_9BACT</name>
<feature type="active site" evidence="16">
    <location>
        <position position="105"/>
    </location>
</feature>
<comment type="similarity">
    <text evidence="2 16">Belongs to the DNA polymerase type-Y family.</text>
</comment>
<dbReference type="GO" id="GO:0003887">
    <property type="term" value="F:DNA-directed DNA polymerase activity"/>
    <property type="evidence" value="ECO:0007669"/>
    <property type="project" value="UniProtKB-UniRule"/>
</dbReference>
<evidence type="ECO:0000256" key="8">
    <source>
        <dbReference type="ARBA" id="ARBA00022705"/>
    </source>
</evidence>
<evidence type="ECO:0000256" key="15">
    <source>
        <dbReference type="ARBA" id="ARBA00049244"/>
    </source>
</evidence>
<comment type="catalytic activity">
    <reaction evidence="15 16">
        <text>DNA(n) + a 2'-deoxyribonucleoside 5'-triphosphate = DNA(n+1) + diphosphate</text>
        <dbReference type="Rhea" id="RHEA:22508"/>
        <dbReference type="Rhea" id="RHEA-COMP:17339"/>
        <dbReference type="Rhea" id="RHEA-COMP:17340"/>
        <dbReference type="ChEBI" id="CHEBI:33019"/>
        <dbReference type="ChEBI" id="CHEBI:61560"/>
        <dbReference type="ChEBI" id="CHEBI:173112"/>
        <dbReference type="EC" id="2.7.7.7"/>
    </reaction>
</comment>
<dbReference type="FunFam" id="1.10.150.20:FF:000019">
    <property type="entry name" value="DNA polymerase IV"/>
    <property type="match status" value="1"/>
</dbReference>
<feature type="domain" description="UmuC" evidence="17">
    <location>
        <begin position="6"/>
        <end position="186"/>
    </location>
</feature>
<comment type="subcellular location">
    <subcellularLocation>
        <location evidence="1 16">Cytoplasm</location>
    </subcellularLocation>
</comment>
<evidence type="ECO:0000256" key="3">
    <source>
        <dbReference type="ARBA" id="ARBA00011245"/>
    </source>
</evidence>
<feature type="binding site" evidence="16">
    <location>
        <position position="10"/>
    </location>
    <ligand>
        <name>Mg(2+)</name>
        <dbReference type="ChEBI" id="CHEBI:18420"/>
    </ligand>
</feature>
<dbReference type="GO" id="GO:0005829">
    <property type="term" value="C:cytosol"/>
    <property type="evidence" value="ECO:0007669"/>
    <property type="project" value="TreeGrafter"/>
</dbReference>
<dbReference type="InterPro" id="IPR017961">
    <property type="entry name" value="DNA_pol_Y-fam_little_finger"/>
</dbReference>
<keyword evidence="10 16" id="KW-0227">DNA damage</keyword>
<dbReference type="InterPro" id="IPR043128">
    <property type="entry name" value="Rev_trsase/Diguanyl_cyclase"/>
</dbReference>
<dbReference type="Gene3D" id="1.10.150.20">
    <property type="entry name" value="5' to 3' exonuclease, C-terminal subdomain"/>
    <property type="match status" value="1"/>
</dbReference>
<dbReference type="InterPro" id="IPR043502">
    <property type="entry name" value="DNA/RNA_pol_sf"/>
</dbReference>
<dbReference type="Proteomes" id="UP000029614">
    <property type="component" value="Unassembled WGS sequence"/>
</dbReference>
<dbReference type="EC" id="2.7.7.7" evidence="16"/>
<dbReference type="EMBL" id="JRNU01000021">
    <property type="protein sequence ID" value="KGF51876.1"/>
    <property type="molecule type" value="Genomic_DNA"/>
</dbReference>
<dbReference type="InterPro" id="IPR050116">
    <property type="entry name" value="DNA_polymerase-Y"/>
</dbReference>
<dbReference type="GO" id="GO:0000287">
    <property type="term" value="F:magnesium ion binding"/>
    <property type="evidence" value="ECO:0007669"/>
    <property type="project" value="UniProtKB-UniRule"/>
</dbReference>
<dbReference type="Gene3D" id="3.30.1490.100">
    <property type="entry name" value="DNA polymerase, Y-family, little finger domain"/>
    <property type="match status" value="1"/>
</dbReference>
<evidence type="ECO:0000256" key="10">
    <source>
        <dbReference type="ARBA" id="ARBA00022763"/>
    </source>
</evidence>
<dbReference type="InterPro" id="IPR053848">
    <property type="entry name" value="IMS_HHH_1"/>
</dbReference>
<comment type="caution">
    <text evidence="18">The sequence shown here is derived from an EMBL/GenBank/DDBJ whole genome shotgun (WGS) entry which is preliminary data.</text>
</comment>
<evidence type="ECO:0000256" key="4">
    <source>
        <dbReference type="ARBA" id="ARBA00022457"/>
    </source>
</evidence>
<dbReference type="InterPro" id="IPR036775">
    <property type="entry name" value="DNA_pol_Y-fam_lit_finger_sf"/>
</dbReference>
<keyword evidence="19" id="KW-1185">Reference proteome</keyword>
<dbReference type="CDD" id="cd03586">
    <property type="entry name" value="PolY_Pol_IV_kappa"/>
    <property type="match status" value="1"/>
</dbReference>
<dbReference type="Pfam" id="PF11799">
    <property type="entry name" value="IMS_C"/>
    <property type="match status" value="1"/>
</dbReference>
<dbReference type="SUPFAM" id="SSF56672">
    <property type="entry name" value="DNA/RNA polymerases"/>
    <property type="match status" value="1"/>
</dbReference>
<dbReference type="GO" id="GO:0009432">
    <property type="term" value="P:SOS response"/>
    <property type="evidence" value="ECO:0007669"/>
    <property type="project" value="UniProtKB-ARBA"/>
</dbReference>
<dbReference type="GO" id="GO:0042276">
    <property type="term" value="P:error-prone translesion synthesis"/>
    <property type="evidence" value="ECO:0007669"/>
    <property type="project" value="TreeGrafter"/>
</dbReference>
<evidence type="ECO:0000313" key="18">
    <source>
        <dbReference type="EMBL" id="KGF51876.1"/>
    </source>
</evidence>
<evidence type="ECO:0000256" key="13">
    <source>
        <dbReference type="ARBA" id="ARBA00023125"/>
    </source>
</evidence>
<keyword evidence="13 16" id="KW-0238">DNA-binding</keyword>
<protein>
    <recommendedName>
        <fullName evidence="16">DNA polymerase IV</fullName>
        <shortName evidence="16">Pol IV</shortName>
        <ecNumber evidence="16">2.7.7.7</ecNumber>
    </recommendedName>
</protein>
<feature type="site" description="Substrate discrimination" evidence="16">
    <location>
        <position position="15"/>
    </location>
</feature>
<dbReference type="InterPro" id="IPR022880">
    <property type="entry name" value="DNApol_IV"/>
</dbReference>
<evidence type="ECO:0000256" key="1">
    <source>
        <dbReference type="ARBA" id="ARBA00004496"/>
    </source>
</evidence>
<evidence type="ECO:0000256" key="7">
    <source>
        <dbReference type="ARBA" id="ARBA00022695"/>
    </source>
</evidence>
<dbReference type="GO" id="GO:0003684">
    <property type="term" value="F:damaged DNA binding"/>
    <property type="evidence" value="ECO:0007669"/>
    <property type="project" value="InterPro"/>
</dbReference>
<evidence type="ECO:0000256" key="9">
    <source>
        <dbReference type="ARBA" id="ARBA00022723"/>
    </source>
</evidence>
<reference evidence="18 19" key="1">
    <citation type="submission" date="2014-07" db="EMBL/GenBank/DDBJ databases">
        <authorList>
            <person name="McCorrison J."/>
            <person name="Sanka R."/>
            <person name="Torralba M."/>
            <person name="Gillis M."/>
            <person name="Haft D.H."/>
            <person name="Methe B."/>
            <person name="Sutton G."/>
            <person name="Nelson K.E."/>
        </authorList>
    </citation>
    <scope>NUCLEOTIDE SEQUENCE [LARGE SCALE GENOMIC DNA]</scope>
    <source>
        <strain evidence="18 19">DNF00058</strain>
    </source>
</reference>
<keyword evidence="11 16" id="KW-0460">Magnesium</keyword>
<dbReference type="PANTHER" id="PTHR11076">
    <property type="entry name" value="DNA REPAIR POLYMERASE UMUC / TRANSFERASE FAMILY MEMBER"/>
    <property type="match status" value="1"/>
</dbReference>
<keyword evidence="4 16" id="KW-0515">Mutator protein</keyword>
<accession>A0A096AYT9</accession>
<comment type="cofactor">
    <cofactor evidence="16">
        <name>Mg(2+)</name>
        <dbReference type="ChEBI" id="CHEBI:18420"/>
    </cofactor>
    <text evidence="16">Binds 2 magnesium ions per subunit.</text>
</comment>
<dbReference type="GO" id="GO:0006261">
    <property type="term" value="P:DNA-templated DNA replication"/>
    <property type="evidence" value="ECO:0007669"/>
    <property type="project" value="UniProtKB-UniRule"/>
</dbReference>
<evidence type="ECO:0000256" key="14">
    <source>
        <dbReference type="ARBA" id="ARBA00023204"/>
    </source>
</evidence>
<keyword evidence="9 16" id="KW-0479">Metal-binding</keyword>
<keyword evidence="5 16" id="KW-0963">Cytoplasm</keyword>
<dbReference type="Pfam" id="PF21999">
    <property type="entry name" value="IMS_HHH_1"/>
    <property type="match status" value="1"/>
</dbReference>
<sequence>MKWRKIIHIDMDAFFASVEQRDDAFLRGKPVAVGFDGPRGVVSTASYEARRYGVRSAQPIAKAKRLCPELHIVSPRMEVYKAVSAQIHDIFHEYTDLVEPISLDEAFLDVTHNKKGMLYATDIAEEIRQAIFQQTHLTASAGVSYNKFLAKIASDVRKPNGFFLVHPDKAQDFIDCLQVEKFWGVGKKTAQKMHFMGIFTGAQLRKVSRAHLVEVFGKAGNTYYDFSRGEDSREVVADKERKSVGCEQTFLEDIHIGSKIIIELYHIILELVSRIERTQFQGRTLTLKIKWDATTQVTRSLTQPTAILSKDDILPLAKHLLHQTDYEARPIRLMGLTVSSPIEPKPKDKHLWKEGWLPFEGEWG</sequence>
<dbReference type="GO" id="GO:0006281">
    <property type="term" value="P:DNA repair"/>
    <property type="evidence" value="ECO:0007669"/>
    <property type="project" value="UniProtKB-UniRule"/>
</dbReference>
<keyword evidence="14 16" id="KW-0234">DNA repair</keyword>
<keyword evidence="8 16" id="KW-0235">DNA replication</keyword>
<keyword evidence="12 16" id="KW-0239">DNA-directed DNA polymerase</keyword>
<evidence type="ECO:0000256" key="6">
    <source>
        <dbReference type="ARBA" id="ARBA00022679"/>
    </source>
</evidence>
<dbReference type="Pfam" id="PF00817">
    <property type="entry name" value="IMS"/>
    <property type="match status" value="1"/>
</dbReference>
<dbReference type="FunFam" id="3.30.1490.100:FF:000004">
    <property type="entry name" value="DNA polymerase IV"/>
    <property type="match status" value="1"/>
</dbReference>
<keyword evidence="7 16" id="KW-0548">Nucleotidyltransferase</keyword>